<comment type="caution">
    <text evidence="3">The sequence shown here is derived from an EMBL/GenBank/DDBJ whole genome shotgun (WGS) entry which is preliminary data.</text>
</comment>
<accession>A0ABS0T6Y3</accession>
<keyword evidence="4" id="KW-1185">Reference proteome</keyword>
<dbReference type="PROSITE" id="PS51257">
    <property type="entry name" value="PROKAR_LIPOPROTEIN"/>
    <property type="match status" value="1"/>
</dbReference>
<protein>
    <recommendedName>
        <fullName evidence="5">Lipoprotein</fullName>
    </recommendedName>
</protein>
<evidence type="ECO:0000256" key="2">
    <source>
        <dbReference type="SAM" id="SignalP"/>
    </source>
</evidence>
<dbReference type="Proteomes" id="UP000751852">
    <property type="component" value="Unassembled WGS sequence"/>
</dbReference>
<reference evidence="3 4" key="1">
    <citation type="submission" date="2020-04" db="EMBL/GenBank/DDBJ databases">
        <title>Staphylococcus species from domestic dog.</title>
        <authorList>
            <person name="Paterson G.K."/>
        </authorList>
    </citation>
    <scope>NUCLEOTIDE SEQUENCE [LARGE SCALE GENOMIC DNA]</scope>
    <source>
        <strain evidence="3 4">H16/1A</strain>
    </source>
</reference>
<evidence type="ECO:0000256" key="1">
    <source>
        <dbReference type="SAM" id="MobiDB-lite"/>
    </source>
</evidence>
<feature type="region of interest" description="Disordered" evidence="1">
    <location>
        <begin position="17"/>
        <end position="71"/>
    </location>
</feature>
<gene>
    <name evidence="3" type="ORF">HHH54_02365</name>
</gene>
<keyword evidence="2" id="KW-0732">Signal</keyword>
<evidence type="ECO:0000313" key="3">
    <source>
        <dbReference type="EMBL" id="MBI5974442.1"/>
    </source>
</evidence>
<organism evidence="3 4">
    <name type="scientific">Staphylococcus canis</name>
    <dbReference type="NCBI Taxonomy" id="2724942"/>
    <lineage>
        <taxon>Bacteria</taxon>
        <taxon>Bacillati</taxon>
        <taxon>Bacillota</taxon>
        <taxon>Bacilli</taxon>
        <taxon>Bacillales</taxon>
        <taxon>Staphylococcaceae</taxon>
        <taxon>Staphylococcus</taxon>
    </lineage>
</organism>
<dbReference type="EMBL" id="JABANU010000004">
    <property type="protein sequence ID" value="MBI5974442.1"/>
    <property type="molecule type" value="Genomic_DNA"/>
</dbReference>
<name>A0ABS0T6Y3_9STAP</name>
<feature type="compositionally biased region" description="Basic and acidic residues" evidence="1">
    <location>
        <begin position="51"/>
        <end position="71"/>
    </location>
</feature>
<dbReference type="RefSeq" id="WP_198617234.1">
    <property type="nucleotide sequence ID" value="NZ_JABANU010000004.1"/>
</dbReference>
<sequence length="297" mass="33757">MKKLLAVSAALLVLTTACSNEADNKNNQETSKAKTTETKKDQSNSQASENAEDHKDTEQTSDKEQAEKVSQLSEEKKAALVFSSSEASKYTLSKKEILTGIFEQNYHNEKEQKQLYKLFLIKADGYREVPENMRFYTVYPPKGSYASIIGIGEDKAFVGGVQGATTYDEMLENGEELDLNALYNENKHFKSLDELSQKIEFKNEHPMQDEETRKELEGQESAGTMAHARSQVYQQINDFEGKPINTEDYVWDNVKWNNGLDSWTVNYRDKDLEIVGTYKKEAEQGIVKLDSNGNRIK</sequence>
<proteinExistence type="predicted"/>
<evidence type="ECO:0008006" key="5">
    <source>
        <dbReference type="Google" id="ProtNLM"/>
    </source>
</evidence>
<feature type="chain" id="PRO_5046776836" description="Lipoprotein" evidence="2">
    <location>
        <begin position="23"/>
        <end position="297"/>
    </location>
</feature>
<feature type="signal peptide" evidence="2">
    <location>
        <begin position="1"/>
        <end position="22"/>
    </location>
</feature>
<evidence type="ECO:0000313" key="4">
    <source>
        <dbReference type="Proteomes" id="UP000751852"/>
    </source>
</evidence>
<feature type="compositionally biased region" description="Basic and acidic residues" evidence="1">
    <location>
        <begin position="22"/>
        <end position="42"/>
    </location>
</feature>